<evidence type="ECO:0000256" key="9">
    <source>
        <dbReference type="PIRSR" id="PIRSR000102-3"/>
    </source>
</evidence>
<accession>A0A1Q8QMB9</accession>
<dbReference type="Gene3D" id="3.90.110.10">
    <property type="entry name" value="Lactate dehydrogenase/glycoside hydrolase, family 4, C-terminal"/>
    <property type="match status" value="1"/>
</dbReference>
<proteinExistence type="inferred from homology"/>
<evidence type="ECO:0000256" key="8">
    <source>
        <dbReference type="PIRSR" id="PIRSR000102-1"/>
    </source>
</evidence>
<feature type="binding site" evidence="7">
    <location>
        <position position="16"/>
    </location>
    <ligand>
        <name>NAD(+)</name>
        <dbReference type="ChEBI" id="CHEBI:57540"/>
    </ligand>
</feature>
<dbReference type="HAMAP" id="MF_00488">
    <property type="entry name" value="Lactate_dehydrog"/>
    <property type="match status" value="1"/>
</dbReference>
<keyword evidence="13" id="KW-1185">Reference proteome</keyword>
<dbReference type="EMBL" id="MLBF01000043">
    <property type="protein sequence ID" value="OLN28408.1"/>
    <property type="molecule type" value="Genomic_DNA"/>
</dbReference>
<dbReference type="GO" id="GO:0006096">
    <property type="term" value="P:glycolytic process"/>
    <property type="evidence" value="ECO:0007669"/>
    <property type="project" value="UniProtKB-UniRule"/>
</dbReference>
<dbReference type="AlphaFoldDB" id="A0A1Q8QMB9"/>
<feature type="binding site" evidence="7">
    <location>
        <position position="155"/>
    </location>
    <ligand>
        <name>beta-D-fructose 1,6-bisphosphate</name>
        <dbReference type="ChEBI" id="CHEBI:32966"/>
        <note>allosteric activator</note>
    </ligand>
</feature>
<comment type="catalytic activity">
    <reaction evidence="6 7">
        <text>(S)-lactate + NAD(+) = pyruvate + NADH + H(+)</text>
        <dbReference type="Rhea" id="RHEA:23444"/>
        <dbReference type="ChEBI" id="CHEBI:15361"/>
        <dbReference type="ChEBI" id="CHEBI:15378"/>
        <dbReference type="ChEBI" id="CHEBI:16651"/>
        <dbReference type="ChEBI" id="CHEBI:57540"/>
        <dbReference type="ChEBI" id="CHEBI:57945"/>
        <dbReference type="EC" id="1.1.1.27"/>
    </reaction>
</comment>
<dbReference type="GO" id="GO:0004459">
    <property type="term" value="F:L-lactate dehydrogenase (NAD+) activity"/>
    <property type="evidence" value="ECO:0007669"/>
    <property type="project" value="UniProtKB-UniRule"/>
</dbReference>
<dbReference type="InterPro" id="IPR022383">
    <property type="entry name" value="Lactate/malate_DH_C"/>
</dbReference>
<evidence type="ECO:0000313" key="12">
    <source>
        <dbReference type="EMBL" id="OLN28408.1"/>
    </source>
</evidence>
<dbReference type="GO" id="GO:0006089">
    <property type="term" value="P:lactate metabolic process"/>
    <property type="evidence" value="ECO:0007669"/>
    <property type="project" value="TreeGrafter"/>
</dbReference>
<comment type="caution">
    <text evidence="12">The sequence shown here is derived from an EMBL/GenBank/DDBJ whole genome shotgun (WGS) entry which is preliminary data.</text>
</comment>
<comment type="pathway">
    <text evidence="1 7">Fermentation; pyruvate fermentation to lactate; (S)-lactate from pyruvate: step 1/1.</text>
</comment>
<keyword evidence="7" id="KW-0597">Phosphoprotein</keyword>
<name>A0A1Q8QMB9_9FIRM</name>
<dbReference type="NCBIfam" id="NF000824">
    <property type="entry name" value="PRK00066.1"/>
    <property type="match status" value="1"/>
</dbReference>
<feature type="binding site" evidence="7">
    <location>
        <position position="170"/>
    </location>
    <ligand>
        <name>beta-D-fructose 1,6-bisphosphate</name>
        <dbReference type="ChEBI" id="CHEBI:32966"/>
        <note>allosteric activator</note>
    </ligand>
</feature>
<dbReference type="RefSeq" id="WP_075366465.1">
    <property type="nucleotide sequence ID" value="NZ_MLBF01000043.1"/>
</dbReference>
<feature type="modified residue" description="Phosphotyrosine" evidence="7">
    <location>
        <position position="223"/>
    </location>
</feature>
<dbReference type="InterPro" id="IPR018177">
    <property type="entry name" value="L-lactate_DH_AS"/>
</dbReference>
<feature type="binding site" evidence="7 9">
    <location>
        <begin position="120"/>
        <end position="122"/>
    </location>
    <ligand>
        <name>NAD(+)</name>
        <dbReference type="ChEBI" id="CHEBI:57540"/>
    </ligand>
</feature>
<dbReference type="PROSITE" id="PS00064">
    <property type="entry name" value="L_LDH"/>
    <property type="match status" value="1"/>
</dbReference>
<feature type="binding site" evidence="7">
    <location>
        <position position="84"/>
    </location>
    <ligand>
        <name>substrate</name>
    </ligand>
</feature>
<protein>
    <recommendedName>
        <fullName evidence="3 7">L-lactate dehydrogenase</fullName>
        <shortName evidence="7">L-LDH</shortName>
        <ecNumber evidence="3 7">1.1.1.27</ecNumber>
    </recommendedName>
</protein>
<feature type="active site" description="Proton acceptor" evidence="7 8">
    <location>
        <position position="177"/>
    </location>
</feature>
<dbReference type="Pfam" id="PF02866">
    <property type="entry name" value="Ldh_1_C"/>
    <property type="match status" value="1"/>
</dbReference>
<feature type="binding site" evidence="7">
    <location>
        <begin position="150"/>
        <end position="153"/>
    </location>
    <ligand>
        <name>substrate</name>
    </ligand>
</feature>
<evidence type="ECO:0000259" key="11">
    <source>
        <dbReference type="Pfam" id="PF02866"/>
    </source>
</evidence>
<dbReference type="PRINTS" id="PR00086">
    <property type="entry name" value="LLDHDRGNASE"/>
</dbReference>
<dbReference type="CDD" id="cd05292">
    <property type="entry name" value="LDH_2"/>
    <property type="match status" value="1"/>
</dbReference>
<feature type="binding site" evidence="7">
    <location>
        <position position="232"/>
    </location>
    <ligand>
        <name>substrate</name>
    </ligand>
</feature>
<keyword evidence="7" id="KW-0963">Cytoplasm</keyword>
<feature type="binding site" evidence="7 9">
    <location>
        <position position="37"/>
    </location>
    <ligand>
        <name>NAD(+)</name>
        <dbReference type="ChEBI" id="CHEBI:57540"/>
    </ligand>
</feature>
<evidence type="ECO:0000256" key="3">
    <source>
        <dbReference type="ARBA" id="ARBA00012967"/>
    </source>
</evidence>
<dbReference type="EC" id="1.1.1.27" evidence="3 7"/>
<feature type="domain" description="Lactate/malate dehydrogenase N-terminal" evidence="10">
    <location>
        <begin position="7"/>
        <end position="144"/>
    </location>
</feature>
<evidence type="ECO:0000313" key="13">
    <source>
        <dbReference type="Proteomes" id="UP000186102"/>
    </source>
</evidence>
<evidence type="ECO:0000256" key="7">
    <source>
        <dbReference type="HAMAP-Rule" id="MF_00488"/>
    </source>
</evidence>
<dbReference type="STRING" id="1888891.DSOL_4057"/>
<evidence type="ECO:0000259" key="10">
    <source>
        <dbReference type="Pfam" id="PF00056"/>
    </source>
</evidence>
<dbReference type="InterPro" id="IPR001557">
    <property type="entry name" value="L-lactate/malate_DH"/>
</dbReference>
<dbReference type="InterPro" id="IPR036291">
    <property type="entry name" value="NAD(P)-bd_dom_sf"/>
</dbReference>
<dbReference type="PANTHER" id="PTHR43128:SF16">
    <property type="entry name" value="L-LACTATE DEHYDROGENASE"/>
    <property type="match status" value="1"/>
</dbReference>
<evidence type="ECO:0000256" key="2">
    <source>
        <dbReference type="ARBA" id="ARBA00006054"/>
    </source>
</evidence>
<keyword evidence="4 7" id="KW-0560">Oxidoreductase</keyword>
<dbReference type="NCBIfam" id="TIGR01771">
    <property type="entry name" value="L-LDH-NAD"/>
    <property type="match status" value="1"/>
</dbReference>
<comment type="function">
    <text evidence="7">Catalyzes the conversion of lactate to pyruvate.</text>
</comment>
<keyword evidence="5 7" id="KW-0520">NAD</keyword>
<comment type="caution">
    <text evidence="7">Lacks conserved residue(s) required for the propagation of feature annotation.</text>
</comment>
<feature type="domain" description="Lactate/malate dehydrogenase C-terminal" evidence="11">
    <location>
        <begin position="147"/>
        <end position="312"/>
    </location>
</feature>
<dbReference type="GO" id="GO:0005737">
    <property type="term" value="C:cytoplasm"/>
    <property type="evidence" value="ECO:0007669"/>
    <property type="project" value="UniProtKB-SubCell"/>
</dbReference>
<evidence type="ECO:0000256" key="1">
    <source>
        <dbReference type="ARBA" id="ARBA00004843"/>
    </source>
</evidence>
<feature type="binding site" evidence="7">
    <location>
        <position position="67"/>
    </location>
    <ligand>
        <name>NAD(+)</name>
        <dbReference type="ChEBI" id="CHEBI:57540"/>
    </ligand>
</feature>
<dbReference type="Pfam" id="PF00056">
    <property type="entry name" value="Ldh_1_N"/>
    <property type="match status" value="1"/>
</dbReference>
<feature type="binding site" evidence="9">
    <location>
        <position position="97"/>
    </location>
    <ligand>
        <name>NAD(+)</name>
        <dbReference type="ChEBI" id="CHEBI:57540"/>
    </ligand>
</feature>
<reference evidence="12 13" key="1">
    <citation type="submission" date="2016-09" db="EMBL/GenBank/DDBJ databases">
        <title>Complete genome of Desulfosporosinus sp. OL.</title>
        <authorList>
            <person name="Mardanov A."/>
            <person name="Beletsky A."/>
            <person name="Panova A."/>
            <person name="Karnachuk O."/>
            <person name="Ravin N."/>
        </authorList>
    </citation>
    <scope>NUCLEOTIDE SEQUENCE [LARGE SCALE GENOMIC DNA]</scope>
    <source>
        <strain evidence="12 13">OL</strain>
    </source>
</reference>
<feature type="binding site" evidence="7">
    <location>
        <position position="145"/>
    </location>
    <ligand>
        <name>NAD(+)</name>
        <dbReference type="ChEBI" id="CHEBI:57540"/>
    </ligand>
</feature>
<feature type="binding site" evidence="7">
    <location>
        <position position="42"/>
    </location>
    <ligand>
        <name>NAD(+)</name>
        <dbReference type="ChEBI" id="CHEBI:57540"/>
    </ligand>
</feature>
<dbReference type="InterPro" id="IPR001236">
    <property type="entry name" value="Lactate/malate_DH_N"/>
</dbReference>
<organism evidence="12 13">
    <name type="scientific">Desulfosporosinus metallidurans</name>
    <dbReference type="NCBI Taxonomy" id="1888891"/>
    <lineage>
        <taxon>Bacteria</taxon>
        <taxon>Bacillati</taxon>
        <taxon>Bacillota</taxon>
        <taxon>Clostridia</taxon>
        <taxon>Eubacteriales</taxon>
        <taxon>Desulfitobacteriaceae</taxon>
        <taxon>Desulfosporosinus</taxon>
    </lineage>
</organism>
<dbReference type="Gene3D" id="3.40.50.720">
    <property type="entry name" value="NAD(P)-binding Rossmann-like Domain"/>
    <property type="match status" value="1"/>
</dbReference>
<gene>
    <name evidence="7" type="primary">ldh</name>
    <name evidence="12" type="ORF">DSOL_4057</name>
</gene>
<comment type="subcellular location">
    <subcellularLocation>
        <location evidence="7">Cytoplasm</location>
    </subcellularLocation>
</comment>
<evidence type="ECO:0000256" key="4">
    <source>
        <dbReference type="ARBA" id="ARBA00023002"/>
    </source>
</evidence>
<dbReference type="SUPFAM" id="SSF51735">
    <property type="entry name" value="NAD(P)-binding Rossmann-fold domains"/>
    <property type="match status" value="1"/>
</dbReference>
<dbReference type="PANTHER" id="PTHR43128">
    <property type="entry name" value="L-2-HYDROXYCARBOXYLATE DEHYDROGENASE (NAD(P)(+))"/>
    <property type="match status" value="1"/>
</dbReference>
<dbReference type="InterPro" id="IPR011304">
    <property type="entry name" value="L-lactate_DH"/>
</dbReference>
<comment type="similarity">
    <text evidence="2 7">Belongs to the LDH/MDH superfamily. LDH family.</text>
</comment>
<dbReference type="InterPro" id="IPR015955">
    <property type="entry name" value="Lactate_DH/Glyco_Ohase_4_C"/>
</dbReference>
<feature type="binding site" evidence="7">
    <location>
        <position position="90"/>
    </location>
    <ligand>
        <name>substrate</name>
    </ligand>
</feature>
<dbReference type="Proteomes" id="UP000186102">
    <property type="component" value="Unassembled WGS sequence"/>
</dbReference>
<feature type="binding site" evidence="9">
    <location>
        <begin position="12"/>
        <end position="17"/>
    </location>
    <ligand>
        <name>NAD(+)</name>
        <dbReference type="ChEBI" id="CHEBI:57540"/>
    </ligand>
</feature>
<dbReference type="PIRSF" id="PIRSF000102">
    <property type="entry name" value="Lac_mal_DH"/>
    <property type="match status" value="1"/>
</dbReference>
<feature type="binding site" evidence="7">
    <location>
        <begin position="122"/>
        <end position="125"/>
    </location>
    <ligand>
        <name>substrate</name>
    </ligand>
</feature>
<evidence type="ECO:0000256" key="6">
    <source>
        <dbReference type="ARBA" id="ARBA00049258"/>
    </source>
</evidence>
<keyword evidence="7" id="KW-0021">Allosteric enzyme</keyword>
<dbReference type="UniPathway" id="UPA00554">
    <property type="reaction ID" value="UER00611"/>
</dbReference>
<comment type="subunit">
    <text evidence="7">Homotetramer.</text>
</comment>
<evidence type="ECO:0000256" key="5">
    <source>
        <dbReference type="ARBA" id="ARBA00023027"/>
    </source>
</evidence>
<comment type="activity regulation">
    <text evidence="7">Allosterically activated by fructose 1,6-bisphosphate (FBP).</text>
</comment>
<sequence length="313" mass="34153">MNINPSKVVIIGSGFVGSSIAYATLIQGLCTELVLIDSNQDKAEGEVMDLSHGLPYTSPMEIRAGQYGDCRGANVIVITAGSHQKPGQTRMELAQQNVEILRLILNQVLQVEQKAIFLLVTNPVDVLTTIARTYPELKAHRVIGSGTVLDTARFRYILSKHCQLSPGNIHAYVVGEHGDSEVPLFSSVSVAGTPISLLCRECSGLCGADYRKQVTAEVRKAAYEIINRKGATYYGIGLSCTRILRAILHDERSVLTVSALLDDQYKELEVALSVPSVLGKEGILQRLPLSMDDAENEQFLKSVQTLQESVRQV</sequence>
<dbReference type="SUPFAM" id="SSF56327">
    <property type="entry name" value="LDH C-terminal domain-like"/>
    <property type="match status" value="1"/>
</dbReference>